<dbReference type="EMBL" id="CP007145">
    <property type="protein sequence ID" value="AHJ98670.1"/>
    <property type="molecule type" value="Genomic_DNA"/>
</dbReference>
<keyword evidence="1" id="KW-0732">Signal</keyword>
<evidence type="ECO:0000313" key="3">
    <source>
        <dbReference type="Proteomes" id="UP000019423"/>
    </source>
</evidence>
<dbReference type="Proteomes" id="UP000019423">
    <property type="component" value="Chromosome"/>
</dbReference>
<organism evidence="2 3">
    <name type="scientific">Hymenobacter swuensis DY53</name>
    <dbReference type="NCBI Taxonomy" id="1227739"/>
    <lineage>
        <taxon>Bacteria</taxon>
        <taxon>Pseudomonadati</taxon>
        <taxon>Bacteroidota</taxon>
        <taxon>Cytophagia</taxon>
        <taxon>Cytophagales</taxon>
        <taxon>Hymenobacteraceae</taxon>
        <taxon>Hymenobacter</taxon>
    </lineage>
</organism>
<dbReference type="HOGENOM" id="CLU_1999813_0_0_10"/>
<evidence type="ECO:0000256" key="1">
    <source>
        <dbReference type="SAM" id="SignalP"/>
    </source>
</evidence>
<dbReference type="OrthoDB" id="980950at2"/>
<proteinExistence type="predicted"/>
<evidence type="ECO:0000313" key="2">
    <source>
        <dbReference type="EMBL" id="AHJ98670.1"/>
    </source>
</evidence>
<gene>
    <name evidence="2" type="ORF">Hsw_3075</name>
</gene>
<feature type="chain" id="PRO_5004908361" evidence="1">
    <location>
        <begin position="20"/>
        <end position="126"/>
    </location>
</feature>
<dbReference type="AlphaFoldDB" id="W8FAD1"/>
<dbReference type="KEGG" id="hsw:Hsw_3075"/>
<dbReference type="PATRIC" id="fig|1227739.3.peg.3247"/>
<reference evidence="2 3" key="1">
    <citation type="submission" date="2014-01" db="EMBL/GenBank/DDBJ databases">
        <title>Complete genome sequence of ionizing-radiation resistance bacterium Hymenobacter swuensis DY53.</title>
        <authorList>
            <person name="Jung J.-H."/>
            <person name="Jeong S.-W."/>
            <person name="Joe M.-H."/>
            <person name="Cho y.-j."/>
            <person name="Kim M.-K."/>
            <person name="Lim S.-Y."/>
        </authorList>
    </citation>
    <scope>NUCLEOTIDE SEQUENCE [LARGE SCALE GENOMIC DNA]</scope>
    <source>
        <strain evidence="2 3">DY53</strain>
    </source>
</reference>
<keyword evidence="3" id="KW-1185">Reference proteome</keyword>
<sequence length="126" mass="13887">MKQAILLFFLSLGSLLQVACQKKTAMDGVLIRVKNTSSYQFESVHVDTSGGSNDYNSLNAGKKTDYAAYTQAYNYAYIKVKIDGRELVLQPTDYVGETPLEPGKYTYEVGVSDLAAGRLSLILEED</sequence>
<name>W8FAD1_9BACT</name>
<accession>W8FAD1</accession>
<protein>
    <submittedName>
        <fullName evidence="2">Uncharacterized protein</fullName>
    </submittedName>
</protein>
<feature type="signal peptide" evidence="1">
    <location>
        <begin position="1"/>
        <end position="19"/>
    </location>
</feature>
<dbReference type="eggNOG" id="ENOG50331QH">
    <property type="taxonomic scope" value="Bacteria"/>
</dbReference>
<dbReference type="RefSeq" id="WP_044002787.1">
    <property type="nucleotide sequence ID" value="NZ_CP007145.1"/>
</dbReference>